<accession>A0A397Y7L4</accession>
<dbReference type="EMBL" id="CM010635">
    <property type="protein sequence ID" value="RID49572.1"/>
    <property type="molecule type" value="Genomic_DNA"/>
</dbReference>
<protein>
    <submittedName>
        <fullName evidence="1">Uncharacterized protein</fullName>
    </submittedName>
</protein>
<evidence type="ECO:0000313" key="2">
    <source>
        <dbReference type="Proteomes" id="UP000264353"/>
    </source>
</evidence>
<proteinExistence type="predicted"/>
<evidence type="ECO:0000313" key="1">
    <source>
        <dbReference type="EMBL" id="RID49572.1"/>
    </source>
</evidence>
<sequence length="76" mass="9269">MCLQRYSNTRWFHDFDGTYYAFYRIQIENYVYGKNIHQPLNKNHEKTNQDGWDLLDKQILGVRRLTLSKKKQRKGS</sequence>
<dbReference type="Proteomes" id="UP000264353">
    <property type="component" value="Chromosome A8"/>
</dbReference>
<dbReference type="AlphaFoldDB" id="A0A397Y7L4"/>
<reference evidence="1 2" key="1">
    <citation type="submission" date="2018-06" db="EMBL/GenBank/DDBJ databases">
        <title>WGS assembly of Brassica rapa FPsc.</title>
        <authorList>
            <person name="Bowman J."/>
            <person name="Kohchi T."/>
            <person name="Yamato K."/>
            <person name="Jenkins J."/>
            <person name="Shu S."/>
            <person name="Ishizaki K."/>
            <person name="Yamaoka S."/>
            <person name="Nishihama R."/>
            <person name="Nakamura Y."/>
            <person name="Berger F."/>
            <person name="Adam C."/>
            <person name="Aki S."/>
            <person name="Althoff F."/>
            <person name="Araki T."/>
            <person name="Arteaga-Vazquez M."/>
            <person name="Balasubrmanian S."/>
            <person name="Bauer D."/>
            <person name="Boehm C."/>
            <person name="Briginshaw L."/>
            <person name="Caballero-Perez J."/>
            <person name="Catarino B."/>
            <person name="Chen F."/>
            <person name="Chiyoda S."/>
            <person name="Chovatia M."/>
            <person name="Davies K."/>
            <person name="Delmans M."/>
            <person name="Demura T."/>
            <person name="Dierschke T."/>
            <person name="Dolan L."/>
            <person name="Dorantes-Acosta A."/>
            <person name="Eklund D."/>
            <person name="Florent S."/>
            <person name="Flores-Sandoval E."/>
            <person name="Fujiyama A."/>
            <person name="Fukuzawa H."/>
            <person name="Galik B."/>
            <person name="Grimanelli D."/>
            <person name="Grimwood J."/>
            <person name="Grossniklaus U."/>
            <person name="Hamada T."/>
            <person name="Haseloff J."/>
            <person name="Hetherington A."/>
            <person name="Higo A."/>
            <person name="Hirakawa Y."/>
            <person name="Hundley H."/>
            <person name="Ikeda Y."/>
            <person name="Inoue K."/>
            <person name="Inoue S."/>
            <person name="Ishida S."/>
            <person name="Jia Q."/>
            <person name="Kakita M."/>
            <person name="Kanazawa T."/>
            <person name="Kawai Y."/>
            <person name="Kawashima T."/>
            <person name="Kennedy M."/>
            <person name="Kinose K."/>
            <person name="Kinoshita T."/>
            <person name="Kohara Y."/>
            <person name="Koide E."/>
            <person name="Komatsu K."/>
            <person name="Kopischke S."/>
            <person name="Kubo M."/>
            <person name="Kyozuka J."/>
            <person name="Lagercrantz U."/>
            <person name="Lin S."/>
            <person name="Lindquist E."/>
            <person name="Lipzen A."/>
            <person name="Lu C."/>
            <person name="Luna E."/>
            <person name="Martienssen R."/>
            <person name="Minamino N."/>
            <person name="Mizutani M."/>
            <person name="Mizutani M."/>
            <person name="Mochizuki N."/>
            <person name="Monte I."/>
            <person name="Mosher R."/>
            <person name="Nagasaki H."/>
            <person name="Nakagami H."/>
            <person name="Naramoto S."/>
            <person name="Nishitani K."/>
            <person name="Ohtani M."/>
            <person name="Okamoto T."/>
            <person name="Okumura M."/>
            <person name="Phillips J."/>
            <person name="Pollak B."/>
            <person name="Reinders A."/>
            <person name="Roevekamp M."/>
            <person name="Sano R."/>
            <person name="Sawa S."/>
            <person name="Schmid M."/>
            <person name="Shirakawa M."/>
            <person name="Solano R."/>
            <person name="Spunde A."/>
            <person name="Suetsugu N."/>
            <person name="Sugano S."/>
            <person name="Sugiyama A."/>
            <person name="Sun R."/>
            <person name="Suzuki Y."/>
            <person name="Takenaka M."/>
            <person name="Takezawa D."/>
            <person name="Tomogane H."/>
            <person name="Tsuzuki M."/>
            <person name="Ueda T."/>
            <person name="Umeda M."/>
            <person name="Ward J."/>
            <person name="Watanabe Y."/>
            <person name="Yazaki K."/>
            <person name="Yokoyama R."/>
            <person name="Yoshitake Y."/>
            <person name="Yotsui I."/>
            <person name="Zachgo S."/>
            <person name="Schmutz J."/>
        </authorList>
    </citation>
    <scope>NUCLEOTIDE SEQUENCE [LARGE SCALE GENOMIC DNA]</scope>
    <source>
        <strain evidence="2">cv. B-3</strain>
    </source>
</reference>
<organism evidence="1 2">
    <name type="scientific">Brassica campestris</name>
    <name type="common">Field mustard</name>
    <dbReference type="NCBI Taxonomy" id="3711"/>
    <lineage>
        <taxon>Eukaryota</taxon>
        <taxon>Viridiplantae</taxon>
        <taxon>Streptophyta</taxon>
        <taxon>Embryophyta</taxon>
        <taxon>Tracheophyta</taxon>
        <taxon>Spermatophyta</taxon>
        <taxon>Magnoliopsida</taxon>
        <taxon>eudicotyledons</taxon>
        <taxon>Gunneridae</taxon>
        <taxon>Pentapetalae</taxon>
        <taxon>rosids</taxon>
        <taxon>malvids</taxon>
        <taxon>Brassicales</taxon>
        <taxon>Brassicaceae</taxon>
        <taxon>Brassiceae</taxon>
        <taxon>Brassica</taxon>
    </lineage>
</organism>
<name>A0A397Y7L4_BRACM</name>
<gene>
    <name evidence="1" type="ORF">BRARA_H00367</name>
</gene>